<name>A0A5C6FPI9_9PLAN</name>
<organism evidence="2 3">
    <name type="scientific">Crateriforma conspicua</name>
    <dbReference type="NCBI Taxonomy" id="2527996"/>
    <lineage>
        <taxon>Bacteria</taxon>
        <taxon>Pseudomonadati</taxon>
        <taxon>Planctomycetota</taxon>
        <taxon>Planctomycetia</taxon>
        <taxon>Planctomycetales</taxon>
        <taxon>Planctomycetaceae</taxon>
        <taxon>Crateriforma</taxon>
    </lineage>
</organism>
<evidence type="ECO:0000313" key="2">
    <source>
        <dbReference type="EMBL" id="TWU62558.1"/>
    </source>
</evidence>
<proteinExistence type="predicted"/>
<reference evidence="2 3" key="1">
    <citation type="submission" date="2019-02" db="EMBL/GenBank/DDBJ databases">
        <title>Deep-cultivation of Planctomycetes and their phenomic and genomic characterization uncovers novel biology.</title>
        <authorList>
            <person name="Wiegand S."/>
            <person name="Jogler M."/>
            <person name="Boedeker C."/>
            <person name="Pinto D."/>
            <person name="Vollmers J."/>
            <person name="Rivas-Marin E."/>
            <person name="Kohn T."/>
            <person name="Peeters S.H."/>
            <person name="Heuer A."/>
            <person name="Rast P."/>
            <person name="Oberbeckmann S."/>
            <person name="Bunk B."/>
            <person name="Jeske O."/>
            <person name="Meyerdierks A."/>
            <person name="Storesund J.E."/>
            <person name="Kallscheuer N."/>
            <person name="Luecker S."/>
            <person name="Lage O.M."/>
            <person name="Pohl T."/>
            <person name="Merkel B.J."/>
            <person name="Hornburger P."/>
            <person name="Mueller R.-W."/>
            <person name="Bruemmer F."/>
            <person name="Labrenz M."/>
            <person name="Spormann A.M."/>
            <person name="Op Den Camp H."/>
            <person name="Overmann J."/>
            <person name="Amann R."/>
            <person name="Jetten M.S.M."/>
            <person name="Mascher T."/>
            <person name="Medema M.H."/>
            <person name="Devos D.P."/>
            <person name="Kaster A.-K."/>
            <person name="Ovreas L."/>
            <person name="Rohde M."/>
            <person name="Galperin M.Y."/>
            <person name="Jogler C."/>
        </authorList>
    </citation>
    <scope>NUCLEOTIDE SEQUENCE [LARGE SCALE GENOMIC DNA]</scope>
    <source>
        <strain evidence="2 3">V7</strain>
    </source>
</reference>
<gene>
    <name evidence="2" type="ORF">V7x_42930</name>
</gene>
<evidence type="ECO:0000256" key="1">
    <source>
        <dbReference type="SAM" id="MobiDB-lite"/>
    </source>
</evidence>
<evidence type="ECO:0000313" key="3">
    <source>
        <dbReference type="Proteomes" id="UP000316476"/>
    </source>
</evidence>
<dbReference type="Proteomes" id="UP000316476">
    <property type="component" value="Unassembled WGS sequence"/>
</dbReference>
<feature type="region of interest" description="Disordered" evidence="1">
    <location>
        <begin position="1"/>
        <end position="20"/>
    </location>
</feature>
<protein>
    <submittedName>
        <fullName evidence="2">Uncharacterized protein</fullName>
    </submittedName>
</protein>
<accession>A0A5C6FPI9</accession>
<dbReference type="AlphaFoldDB" id="A0A5C6FPI9"/>
<dbReference type="EMBL" id="SJPZ01000002">
    <property type="protein sequence ID" value="TWU62558.1"/>
    <property type="molecule type" value="Genomic_DNA"/>
</dbReference>
<comment type="caution">
    <text evidence="2">The sequence shown here is derived from an EMBL/GenBank/DDBJ whole genome shotgun (WGS) entry which is preliminary data.</text>
</comment>
<sequence>MLAGTSERGGHFNSITVPRAPRLRISPQPDALTASDFVGGWTNERRSIFASAHGGRLFVPGEDFSLWVKS</sequence>